<dbReference type="AlphaFoldDB" id="A0A7Y9XZH9"/>
<dbReference type="SUPFAM" id="SSF56935">
    <property type="entry name" value="Porins"/>
    <property type="match status" value="1"/>
</dbReference>
<proteinExistence type="predicted"/>
<dbReference type="InterPro" id="IPR010870">
    <property type="entry name" value="Porin_O/P"/>
</dbReference>
<evidence type="ECO:0000256" key="1">
    <source>
        <dbReference type="SAM" id="Coils"/>
    </source>
</evidence>
<dbReference type="RefSeq" id="WP_179407995.1">
    <property type="nucleotide sequence ID" value="NZ_BMGF01000004.1"/>
</dbReference>
<dbReference type="Gene3D" id="2.40.160.10">
    <property type="entry name" value="Porin"/>
    <property type="match status" value="1"/>
</dbReference>
<reference evidence="2 3" key="1">
    <citation type="submission" date="2020-07" db="EMBL/GenBank/DDBJ databases">
        <title>Genomic Encyclopedia of Type Strains, Phase IV (KMG-IV): sequencing the most valuable type-strain genomes for metagenomic binning, comparative biology and taxonomic classification.</title>
        <authorList>
            <person name="Goeker M."/>
        </authorList>
    </citation>
    <scope>NUCLEOTIDE SEQUENCE [LARGE SCALE GENOMIC DNA]</scope>
    <source>
        <strain evidence="2 3">DSM 29043</strain>
    </source>
</reference>
<keyword evidence="1" id="KW-0175">Coiled coil</keyword>
<evidence type="ECO:0000313" key="2">
    <source>
        <dbReference type="EMBL" id="NYH96158.1"/>
    </source>
</evidence>
<keyword evidence="3" id="KW-1185">Reference proteome</keyword>
<dbReference type="Pfam" id="PF07396">
    <property type="entry name" value="Porin_O_P"/>
    <property type="match status" value="1"/>
</dbReference>
<protein>
    <submittedName>
        <fullName evidence="2">Phosphate-selective porin OprO/OprP</fullName>
    </submittedName>
</protein>
<comment type="caution">
    <text evidence="2">The sequence shown here is derived from an EMBL/GenBank/DDBJ whole genome shotgun (WGS) entry which is preliminary data.</text>
</comment>
<evidence type="ECO:0000313" key="3">
    <source>
        <dbReference type="Proteomes" id="UP000522081"/>
    </source>
</evidence>
<dbReference type="EMBL" id="JACBZF010000004">
    <property type="protein sequence ID" value="NYH96158.1"/>
    <property type="molecule type" value="Genomic_DNA"/>
</dbReference>
<feature type="coiled-coil region" evidence="1">
    <location>
        <begin position="39"/>
        <end position="80"/>
    </location>
</feature>
<dbReference type="InterPro" id="IPR023614">
    <property type="entry name" value="Porin_dom_sf"/>
</dbReference>
<dbReference type="Proteomes" id="UP000522081">
    <property type="component" value="Unassembled WGS sequence"/>
</dbReference>
<gene>
    <name evidence="2" type="ORF">FHS75_002490</name>
</gene>
<name>A0A7Y9XZH9_9SPHN</name>
<organism evidence="2 3">
    <name type="scientific">Novosphingobium marinum</name>
    <dbReference type="NCBI Taxonomy" id="1514948"/>
    <lineage>
        <taxon>Bacteria</taxon>
        <taxon>Pseudomonadati</taxon>
        <taxon>Pseudomonadota</taxon>
        <taxon>Alphaproteobacteria</taxon>
        <taxon>Sphingomonadales</taxon>
        <taxon>Sphingomonadaceae</taxon>
        <taxon>Novosphingobium</taxon>
    </lineage>
</organism>
<accession>A0A7Y9XZH9</accession>
<sequence length="472" mass="51015">MSHYLHKASRPATFLFRSTGIVAISLGIGTPAYAQASDAEAIRAELAQMRAQMERMADRIEQLEGELGAAKAETARAAQTAASAQAIAEAAAAVPARPEKVEWKGAPKIATSDGWSFKPRGRLQFDAGFIDAFDSERVADGFANEVRRARLGVEGTMPGGFGYKFEVDFAGADAQITDGILTYKSGDVKLTAGQHNNFQGLDELTSSLSNSFMERAAFTDAFGFERRVGLSAQYEAGIVLVQGGLFTDNFEDLPNGNWGADGRVVVMPKFGNAQLHFGASVHYTDIAQDSDVNSVRYRQRPMVHFTGTRFVDTGALLALAETGYGLEAAAIAGPFHVASEASWQRTDRIADFADPTFFGAYVEAGYFLTRGDRRGYKPGVFDRVKPENPVGEGGIGAIQVNVRYDYLDLVDAGISGGTQNGYEISLIWTPTAWTRLMLDYGHIEYDGAVYPNPAGSRSYAVDAFGMRAQVDF</sequence>